<reference evidence="2" key="1">
    <citation type="submission" date="2019-06" db="EMBL/GenBank/DDBJ databases">
        <title>Draft genome sequence of the griseofulvin-producing fungus Xylaria cubensis strain G536.</title>
        <authorList>
            <person name="Mead M.E."/>
            <person name="Raja H.A."/>
            <person name="Steenwyk J.L."/>
            <person name="Knowles S.L."/>
            <person name="Oberlies N.H."/>
            <person name="Rokas A."/>
        </authorList>
    </citation>
    <scope>NUCLEOTIDE SEQUENCE [LARGE SCALE GENOMIC DNA]</scope>
    <source>
        <strain evidence="2">G536</strain>
    </source>
</reference>
<dbReference type="AlphaFoldDB" id="A0A553IA67"/>
<keyword evidence="2" id="KW-1185">Reference proteome</keyword>
<dbReference type="Proteomes" id="UP000319160">
    <property type="component" value="Unassembled WGS sequence"/>
</dbReference>
<dbReference type="OrthoDB" id="5153627at2759"/>
<evidence type="ECO:0000313" key="1">
    <source>
        <dbReference type="EMBL" id="TRX97096.1"/>
    </source>
</evidence>
<dbReference type="EMBL" id="VFLP01000007">
    <property type="protein sequence ID" value="TRX97096.1"/>
    <property type="molecule type" value="Genomic_DNA"/>
</dbReference>
<gene>
    <name evidence="1" type="ORF">FHL15_001890</name>
</gene>
<name>A0A553IA67_9PEZI</name>
<sequence length="67" mass="7608">MDVREGMKKQDDWFWNYAEAADCILFFIPFVWGAVDASRVAIRSVLEIAGLLAVQDPDNVFSVRSAR</sequence>
<evidence type="ECO:0000313" key="2">
    <source>
        <dbReference type="Proteomes" id="UP000319160"/>
    </source>
</evidence>
<accession>A0A553IA67</accession>
<protein>
    <submittedName>
        <fullName evidence="1">Uncharacterized protein</fullName>
    </submittedName>
</protein>
<proteinExistence type="predicted"/>
<comment type="caution">
    <text evidence="1">The sequence shown here is derived from an EMBL/GenBank/DDBJ whole genome shotgun (WGS) entry which is preliminary data.</text>
</comment>
<organism evidence="1 2">
    <name type="scientific">Xylaria flabelliformis</name>
    <dbReference type="NCBI Taxonomy" id="2512241"/>
    <lineage>
        <taxon>Eukaryota</taxon>
        <taxon>Fungi</taxon>
        <taxon>Dikarya</taxon>
        <taxon>Ascomycota</taxon>
        <taxon>Pezizomycotina</taxon>
        <taxon>Sordariomycetes</taxon>
        <taxon>Xylariomycetidae</taxon>
        <taxon>Xylariales</taxon>
        <taxon>Xylariaceae</taxon>
        <taxon>Xylaria</taxon>
    </lineage>
</organism>